<dbReference type="EMBL" id="CP050296">
    <property type="protein sequence ID" value="QND60168.1"/>
    <property type="molecule type" value="Genomic_DNA"/>
</dbReference>
<gene>
    <name evidence="1" type="ORF">HB778_29215</name>
</gene>
<reference evidence="1" key="1">
    <citation type="journal article" date="2020" name="Mol. Plant Microbe Interact.">
        <title>Complete genome sequences of four natural Pseudomonas isolates that catabolize a wide range of aromatic compounds relevant to lignin valorization.</title>
        <authorList>
            <person name="Hatmaker E.A."/>
            <person name="Presle G."/>
            <person name="Cannon O."/>
            <person name="Guss A.M."/>
            <person name="Elkins J.G."/>
        </authorList>
    </citation>
    <scope>NUCLEOTIDE SEQUENCE</scope>
    <source>
        <strain evidence="1">583</strain>
    </source>
</reference>
<evidence type="ECO:0000313" key="2">
    <source>
        <dbReference type="Proteomes" id="UP000515465"/>
    </source>
</evidence>
<organism evidence="1 2">
    <name type="scientific">Mesorhizobium huakuii</name>
    <dbReference type="NCBI Taxonomy" id="28104"/>
    <lineage>
        <taxon>Bacteria</taxon>
        <taxon>Pseudomonadati</taxon>
        <taxon>Pseudomonadota</taxon>
        <taxon>Alphaproteobacteria</taxon>
        <taxon>Hyphomicrobiales</taxon>
        <taxon>Phyllobacteriaceae</taxon>
        <taxon>Mesorhizobium</taxon>
    </lineage>
</organism>
<evidence type="ECO:0000313" key="1">
    <source>
        <dbReference type="EMBL" id="QND60168.1"/>
    </source>
</evidence>
<accession>A0A7G6T086</accession>
<dbReference type="AlphaFoldDB" id="A0A7G6T086"/>
<dbReference type="Proteomes" id="UP000515465">
    <property type="component" value="Chromosome"/>
</dbReference>
<evidence type="ECO:0008006" key="3">
    <source>
        <dbReference type="Google" id="ProtNLM"/>
    </source>
</evidence>
<name>A0A7G6T086_9HYPH</name>
<dbReference type="RefSeq" id="WP_183458948.1">
    <property type="nucleotide sequence ID" value="NZ_CP050296.1"/>
</dbReference>
<protein>
    <recommendedName>
        <fullName evidence="3">PD(D/E)XK endonuclease domain-containing protein</fullName>
    </recommendedName>
</protein>
<sequence>MTTVASNYLYSTLRERIVEHVFVGDALRELWRLGVYDVEVLRSEFDAHGYDLVMARGKIVRHIQFKTGTQKRPGTVSLSRALADKPSGCAIWIRLESDLAMGPFFWFGAAPGEPLAALDHYPNSRRPTPNKTGVRPIRKNHHEVPGAAFVPRSTLREILTDLFGDLAPTLVVEESE</sequence>
<proteinExistence type="predicted"/>